<dbReference type="Proteomes" id="UP001642464">
    <property type="component" value="Unassembled WGS sequence"/>
</dbReference>
<comment type="caution">
    <text evidence="1">The sequence shown here is derived from an EMBL/GenBank/DDBJ whole genome shotgun (WGS) entry which is preliminary data.</text>
</comment>
<organism evidence="1 2">
    <name type="scientific">Durusdinium trenchii</name>
    <dbReference type="NCBI Taxonomy" id="1381693"/>
    <lineage>
        <taxon>Eukaryota</taxon>
        <taxon>Sar</taxon>
        <taxon>Alveolata</taxon>
        <taxon>Dinophyceae</taxon>
        <taxon>Suessiales</taxon>
        <taxon>Symbiodiniaceae</taxon>
        <taxon>Durusdinium</taxon>
    </lineage>
</organism>
<dbReference type="EMBL" id="CAXAMM010002459">
    <property type="protein sequence ID" value="CAK8996234.1"/>
    <property type="molecule type" value="Genomic_DNA"/>
</dbReference>
<dbReference type="Pfam" id="PF08634">
    <property type="entry name" value="Pet127"/>
    <property type="match status" value="1"/>
</dbReference>
<keyword evidence="2" id="KW-1185">Reference proteome</keyword>
<dbReference type="PANTHER" id="PTHR31014:SF0">
    <property type="entry name" value="MITOCHONDRIAL TRANSLATION SYSTEM COMPONENT PET127-RELATED"/>
    <property type="match status" value="1"/>
</dbReference>
<evidence type="ECO:0000313" key="1">
    <source>
        <dbReference type="EMBL" id="CAK8996234.1"/>
    </source>
</evidence>
<reference evidence="1 2" key="1">
    <citation type="submission" date="2024-02" db="EMBL/GenBank/DDBJ databases">
        <authorList>
            <person name="Chen Y."/>
            <person name="Shah S."/>
            <person name="Dougan E. K."/>
            <person name="Thang M."/>
            <person name="Chan C."/>
        </authorList>
    </citation>
    <scope>NUCLEOTIDE SEQUENCE [LARGE SCALE GENOMIC DNA]</scope>
</reference>
<dbReference type="PANTHER" id="PTHR31014">
    <property type="entry name" value="MITOCHONDRIAL TRANSLATION SYSTEM COMPONENT PET127-RELATED"/>
    <property type="match status" value="1"/>
</dbReference>
<name>A0ABP0I4K6_9DINO</name>
<proteinExistence type="predicted"/>
<sequence length="581" mass="65802">MSALVSSGAWATKLGLSQPRWAPARAKLRLGAKSAKADVVAAPMSIPISFALWPLTRRSPRKTPKKRQREKPHRAKELVKPQGPKLPMELKTRTPRKSKRKGESFMKETDLDAPLKAAASKCPAQAELQSRAKILEKMSNTKRTWKWTAGPYPATREDCPNPDNPDGSDESIARLAHGLQSVVMLRGRLVSVRQLPLEKQKEVSCIAQPEDINWDALPPFVPAHKDRQLEELARKNGCRFFTSTSSLTGLLSRCYFVITRHRGFDPLGLGDYFAKRYLTFSPSTRWPTVVYLRRNDAGDAWSVTAGDDGDEENVLADYGLSMEHQLTTPKPEFEARFVKAKNTTETKPDLEQERRAYRFWKVGRTMIRSQLDAVHEGQVFDLKTRAVYAIRHNVEDYRNKRAYRIKHIRGAKNSFELEIYEMMRNAFMKYGFQAKIGRMDGIFVAYHNTLEIFGFQYIPLDDMERCIYGSRTAADVAFDLSVQMLEQIFQILAQDPALAATGTIKVQMSTEDGANSGRGNVLDISAASVLKEGNGRELDELDRASGLRQVDRRFPLKCTSVDDMDSTPKFDFVHDHNRHST</sequence>
<dbReference type="InterPro" id="IPR013943">
    <property type="entry name" value="Pet127"/>
</dbReference>
<gene>
    <name evidence="1" type="ORF">SCF082_LOCUS4696</name>
</gene>
<evidence type="ECO:0000313" key="2">
    <source>
        <dbReference type="Proteomes" id="UP001642464"/>
    </source>
</evidence>
<protein>
    <submittedName>
        <fullName evidence="1">Mitochondrial</fullName>
    </submittedName>
</protein>
<accession>A0ABP0I4K6</accession>